<sequence length="474" mass="52643">MFNPEQLKVFINSMPGWVVVLDNEGECILYNQAFSDNMVRLPTVSQSGLEDSPFWLQHLQVTDENRETFDVWQVIQSALKKGQSSQHRVQVELLEGWQWARVAVTILPSTLKENVMCSVQFQFEPAPPAHLQVQNQQLEQELGLLKRLQVLLASNVSLEGIFTTVVNASFEIMDHAQVYVVFEEGNTLKLGPSRGGKPFSDLLHLKSSAAAHVIRTGNALHILNATQLPAGVELHGEEASVLGVPFGRSRLAHGALMVESQREPLTHRDLQVLQTVVNHLNIALDTLALHRKVSEDLRRLTALYGVSQAIHQNRSRQGLLEDIARMVQEALSVRWSLIFTLTPNGQDVAYAAGAAGSAPELSLKLDIHELRSGLSGWVMRERKPALSSKEGVDERESPSVRERRLSQQIGAVIVAPLLDPESPRVLGTLTVCNSIHDRDFTEDDVQLVMSVAHQVSVSLSQRELLDRVQRLGKA</sequence>
<proteinExistence type="predicted"/>
<comment type="caution">
    <text evidence="2">The sequence shown here is derived from an EMBL/GenBank/DDBJ whole genome shotgun (WGS) entry which is preliminary data.</text>
</comment>
<dbReference type="SMART" id="SM00065">
    <property type="entry name" value="GAF"/>
    <property type="match status" value="2"/>
</dbReference>
<protein>
    <recommendedName>
        <fullName evidence="1">GAF domain-containing protein</fullName>
    </recommendedName>
</protein>
<dbReference type="SUPFAM" id="SSF55781">
    <property type="entry name" value="GAF domain-like"/>
    <property type="match status" value="2"/>
</dbReference>
<feature type="domain" description="GAF" evidence="1">
    <location>
        <begin position="147"/>
        <end position="294"/>
    </location>
</feature>
<dbReference type="AlphaFoldDB" id="A0A511N194"/>
<evidence type="ECO:0000313" key="3">
    <source>
        <dbReference type="Proteomes" id="UP000321306"/>
    </source>
</evidence>
<dbReference type="OrthoDB" id="9759607at2"/>
<dbReference type="Gene3D" id="3.30.450.40">
    <property type="match status" value="2"/>
</dbReference>
<organism evidence="2 3">
    <name type="scientific">Deinococcus cellulosilyticus (strain DSM 18568 / NBRC 106333 / KACC 11606 / 5516J-15)</name>
    <dbReference type="NCBI Taxonomy" id="1223518"/>
    <lineage>
        <taxon>Bacteria</taxon>
        <taxon>Thermotogati</taxon>
        <taxon>Deinococcota</taxon>
        <taxon>Deinococci</taxon>
        <taxon>Deinococcales</taxon>
        <taxon>Deinococcaceae</taxon>
        <taxon>Deinococcus</taxon>
    </lineage>
</organism>
<gene>
    <name evidence="2" type="ORF">DC3_18630</name>
</gene>
<reference evidence="2 3" key="1">
    <citation type="submission" date="2019-07" db="EMBL/GenBank/DDBJ databases">
        <title>Whole genome shotgun sequence of Deinococcus cellulosilyticus NBRC 106333.</title>
        <authorList>
            <person name="Hosoyama A."/>
            <person name="Uohara A."/>
            <person name="Ohji S."/>
            <person name="Ichikawa N."/>
        </authorList>
    </citation>
    <scope>NUCLEOTIDE SEQUENCE [LARGE SCALE GENOMIC DNA]</scope>
    <source>
        <strain evidence="2 3">NBRC 106333</strain>
    </source>
</reference>
<dbReference type="Proteomes" id="UP000321306">
    <property type="component" value="Unassembled WGS sequence"/>
</dbReference>
<evidence type="ECO:0000313" key="2">
    <source>
        <dbReference type="EMBL" id="GEM46228.1"/>
    </source>
</evidence>
<keyword evidence="3" id="KW-1185">Reference proteome</keyword>
<name>A0A511N194_DEIC1</name>
<feature type="domain" description="GAF" evidence="1">
    <location>
        <begin position="315"/>
        <end position="469"/>
    </location>
</feature>
<dbReference type="InterPro" id="IPR003018">
    <property type="entry name" value="GAF"/>
</dbReference>
<dbReference type="InterPro" id="IPR029016">
    <property type="entry name" value="GAF-like_dom_sf"/>
</dbReference>
<dbReference type="Pfam" id="PF01590">
    <property type="entry name" value="GAF"/>
    <property type="match status" value="2"/>
</dbReference>
<dbReference type="EMBL" id="BJXB01000007">
    <property type="protein sequence ID" value="GEM46228.1"/>
    <property type="molecule type" value="Genomic_DNA"/>
</dbReference>
<accession>A0A511N194</accession>
<evidence type="ECO:0000259" key="1">
    <source>
        <dbReference type="SMART" id="SM00065"/>
    </source>
</evidence>
<dbReference type="RefSeq" id="WP_146884054.1">
    <property type="nucleotide sequence ID" value="NZ_BJXB01000007.1"/>
</dbReference>